<evidence type="ECO:0000259" key="13">
    <source>
        <dbReference type="PROSITE" id="PS50885"/>
    </source>
</evidence>
<keyword evidence="4" id="KW-0597">Phosphoprotein</keyword>
<keyword evidence="9" id="KW-0902">Two-component regulatory system</keyword>
<keyword evidence="15" id="KW-1185">Reference proteome</keyword>
<evidence type="ECO:0000256" key="3">
    <source>
        <dbReference type="ARBA" id="ARBA00012438"/>
    </source>
</evidence>
<dbReference type="GO" id="GO:0000155">
    <property type="term" value="F:phosphorelay sensor kinase activity"/>
    <property type="evidence" value="ECO:0007669"/>
    <property type="project" value="InterPro"/>
</dbReference>
<evidence type="ECO:0000256" key="4">
    <source>
        <dbReference type="ARBA" id="ARBA00022553"/>
    </source>
</evidence>
<keyword evidence="7 14" id="KW-0418">Kinase</keyword>
<feature type="transmembrane region" description="Helical" evidence="11">
    <location>
        <begin position="177"/>
        <end position="198"/>
    </location>
</feature>
<dbReference type="InterPro" id="IPR005467">
    <property type="entry name" value="His_kinase_dom"/>
</dbReference>
<evidence type="ECO:0000256" key="5">
    <source>
        <dbReference type="ARBA" id="ARBA00022679"/>
    </source>
</evidence>
<keyword evidence="6 11" id="KW-0812">Transmembrane</keyword>
<evidence type="ECO:0000256" key="9">
    <source>
        <dbReference type="ARBA" id="ARBA00023012"/>
    </source>
</evidence>
<evidence type="ECO:0000256" key="11">
    <source>
        <dbReference type="SAM" id="Phobius"/>
    </source>
</evidence>
<dbReference type="InterPro" id="IPR050428">
    <property type="entry name" value="TCS_sensor_his_kinase"/>
</dbReference>
<dbReference type="Gene3D" id="1.10.287.130">
    <property type="match status" value="1"/>
</dbReference>
<dbReference type="Pfam" id="PF02518">
    <property type="entry name" value="HATPase_c"/>
    <property type="match status" value="1"/>
</dbReference>
<dbReference type="InterPro" id="IPR003660">
    <property type="entry name" value="HAMP_dom"/>
</dbReference>
<dbReference type="EC" id="2.7.13.3" evidence="3"/>
<dbReference type="CDD" id="cd06225">
    <property type="entry name" value="HAMP"/>
    <property type="match status" value="1"/>
</dbReference>
<dbReference type="InterPro" id="IPR003661">
    <property type="entry name" value="HisK_dim/P_dom"/>
</dbReference>
<comment type="catalytic activity">
    <reaction evidence="1">
        <text>ATP + protein L-histidine = ADP + protein N-phospho-L-histidine.</text>
        <dbReference type="EC" id="2.7.13.3"/>
    </reaction>
</comment>
<dbReference type="Proteomes" id="UP000032360">
    <property type="component" value="Unassembled WGS sequence"/>
</dbReference>
<dbReference type="AlphaFoldDB" id="A0A0D8HED6"/>
<protein>
    <recommendedName>
        <fullName evidence="3">histidine kinase</fullName>
        <ecNumber evidence="3">2.7.13.3</ecNumber>
    </recommendedName>
</protein>
<dbReference type="SMART" id="SM00388">
    <property type="entry name" value="HisKA"/>
    <property type="match status" value="1"/>
</dbReference>
<dbReference type="SMART" id="SM00304">
    <property type="entry name" value="HAMP"/>
    <property type="match status" value="1"/>
</dbReference>
<dbReference type="PANTHER" id="PTHR45436:SF5">
    <property type="entry name" value="SENSOR HISTIDINE KINASE TRCS"/>
    <property type="match status" value="1"/>
</dbReference>
<dbReference type="GO" id="GO:0005886">
    <property type="term" value="C:plasma membrane"/>
    <property type="evidence" value="ECO:0007669"/>
    <property type="project" value="UniProtKB-SubCell"/>
</dbReference>
<organism evidence="14 15">
    <name type="scientific">Acidithrix ferrooxidans</name>
    <dbReference type="NCBI Taxonomy" id="1280514"/>
    <lineage>
        <taxon>Bacteria</taxon>
        <taxon>Bacillati</taxon>
        <taxon>Actinomycetota</taxon>
        <taxon>Acidimicrobiia</taxon>
        <taxon>Acidimicrobiales</taxon>
        <taxon>Acidimicrobiaceae</taxon>
        <taxon>Acidithrix</taxon>
    </lineage>
</organism>
<proteinExistence type="predicted"/>
<dbReference type="PROSITE" id="PS50109">
    <property type="entry name" value="HIS_KIN"/>
    <property type="match status" value="1"/>
</dbReference>
<evidence type="ECO:0000313" key="14">
    <source>
        <dbReference type="EMBL" id="KJF16249.1"/>
    </source>
</evidence>
<dbReference type="FunFam" id="3.30.565.10:FF:000006">
    <property type="entry name" value="Sensor histidine kinase WalK"/>
    <property type="match status" value="1"/>
</dbReference>
<dbReference type="SUPFAM" id="SSF55874">
    <property type="entry name" value="ATPase domain of HSP90 chaperone/DNA topoisomerase II/histidine kinase"/>
    <property type="match status" value="1"/>
</dbReference>
<evidence type="ECO:0000256" key="7">
    <source>
        <dbReference type="ARBA" id="ARBA00022777"/>
    </source>
</evidence>
<dbReference type="STRING" id="1280514.AXFE_28890"/>
<dbReference type="InterPro" id="IPR036890">
    <property type="entry name" value="HATPase_C_sf"/>
</dbReference>
<keyword evidence="10 11" id="KW-0472">Membrane</keyword>
<comment type="subcellular location">
    <subcellularLocation>
        <location evidence="2">Cell membrane</location>
    </subcellularLocation>
</comment>
<evidence type="ECO:0000256" key="6">
    <source>
        <dbReference type="ARBA" id="ARBA00022692"/>
    </source>
</evidence>
<dbReference type="PRINTS" id="PR00344">
    <property type="entry name" value="BCTRLSENSOR"/>
</dbReference>
<evidence type="ECO:0000256" key="8">
    <source>
        <dbReference type="ARBA" id="ARBA00022989"/>
    </source>
</evidence>
<dbReference type="PANTHER" id="PTHR45436">
    <property type="entry name" value="SENSOR HISTIDINE KINASE YKOH"/>
    <property type="match status" value="1"/>
</dbReference>
<gene>
    <name evidence="14" type="primary">tcrY4</name>
    <name evidence="14" type="ORF">AXFE_28890</name>
</gene>
<dbReference type="Gene3D" id="3.30.565.10">
    <property type="entry name" value="Histidine kinase-like ATPase, C-terminal domain"/>
    <property type="match status" value="1"/>
</dbReference>
<dbReference type="Pfam" id="PF00512">
    <property type="entry name" value="HisKA"/>
    <property type="match status" value="1"/>
</dbReference>
<evidence type="ECO:0000256" key="1">
    <source>
        <dbReference type="ARBA" id="ARBA00000085"/>
    </source>
</evidence>
<dbReference type="EMBL" id="JXYS01000091">
    <property type="protein sequence ID" value="KJF16249.1"/>
    <property type="molecule type" value="Genomic_DNA"/>
</dbReference>
<name>A0A0D8HED6_9ACTN</name>
<dbReference type="InterPro" id="IPR036097">
    <property type="entry name" value="HisK_dim/P_sf"/>
</dbReference>
<reference evidence="14 15" key="1">
    <citation type="submission" date="2015-01" db="EMBL/GenBank/DDBJ databases">
        <title>Draft genome of the acidophilic iron oxidizer Acidithrix ferrooxidans strain Py-F3.</title>
        <authorList>
            <person name="Poehlein A."/>
            <person name="Eisen S."/>
            <person name="Schloemann M."/>
            <person name="Johnson B.D."/>
            <person name="Daniel R."/>
            <person name="Muehling M."/>
        </authorList>
    </citation>
    <scope>NUCLEOTIDE SEQUENCE [LARGE SCALE GENOMIC DNA]</scope>
    <source>
        <strain evidence="14 15">Py-F3</strain>
    </source>
</reference>
<dbReference type="Pfam" id="PF00672">
    <property type="entry name" value="HAMP"/>
    <property type="match status" value="1"/>
</dbReference>
<evidence type="ECO:0000313" key="15">
    <source>
        <dbReference type="Proteomes" id="UP000032360"/>
    </source>
</evidence>
<dbReference type="RefSeq" id="WP_052606573.1">
    <property type="nucleotide sequence ID" value="NZ_JXYS01000091.1"/>
</dbReference>
<keyword evidence="5 14" id="KW-0808">Transferase</keyword>
<feature type="transmembrane region" description="Helical" evidence="11">
    <location>
        <begin position="205"/>
        <end position="227"/>
    </location>
</feature>
<sequence length="514" mass="54758">MTLRTRLIALIVAVVLLGFSIADFVTYKSISSFLDQGVSHQLDSASFPITRSLASIAGVTLPGRPLSRLGGAPGGRGPLVGVASGNAAGTLFSPNQSSPNVPPAPGGRRVLIPQGTFGELLSPQGKVLSRLFYGYGQDTPSFPSIEKIALSAMVGPNPTKYFSITSTGSGAAPYSALVARLANGVGVVIIGVPMAVTLGTLHRLLLVEVGVSLALLVALGAIAWFILRRDLRPLVEVANAAKEIAQGDLGRRVPEVGSNAKDEVVQLARSFNAMVAEIEGAFGEVAESEGKLRRFLADASHELGTPLSSILGYSDLFELWKKDDRYDLDIAFRHIREDANRMKNLVDDLFSLAQFDQVRPLEITTCNLSTIAYEAVAALRVTNPNRTITLEGAKELLLQGDNFRLRQVIDILLVNATKHTPSHVAISLDLALEGSDAFIVVHDDGPGIDKDLADTIFQPFVRGDRSRQRHSGGAGLGLAIAQSIVTAHLGEISLEPGIGATFIVRIPIRHSQNF</sequence>
<evidence type="ECO:0000256" key="2">
    <source>
        <dbReference type="ARBA" id="ARBA00004236"/>
    </source>
</evidence>
<evidence type="ECO:0000256" key="10">
    <source>
        <dbReference type="ARBA" id="ARBA00023136"/>
    </source>
</evidence>
<dbReference type="InterPro" id="IPR003594">
    <property type="entry name" value="HATPase_dom"/>
</dbReference>
<feature type="domain" description="HAMP" evidence="13">
    <location>
        <begin position="228"/>
        <end position="283"/>
    </location>
</feature>
<evidence type="ECO:0000259" key="12">
    <source>
        <dbReference type="PROSITE" id="PS50109"/>
    </source>
</evidence>
<dbReference type="InterPro" id="IPR004358">
    <property type="entry name" value="Sig_transdc_His_kin-like_C"/>
</dbReference>
<dbReference type="OrthoDB" id="9786919at2"/>
<accession>A0A0D8HED6</accession>
<feature type="domain" description="Histidine kinase" evidence="12">
    <location>
        <begin position="298"/>
        <end position="510"/>
    </location>
</feature>
<comment type="caution">
    <text evidence="14">The sequence shown here is derived from an EMBL/GenBank/DDBJ whole genome shotgun (WGS) entry which is preliminary data.</text>
</comment>
<dbReference type="SUPFAM" id="SSF158472">
    <property type="entry name" value="HAMP domain-like"/>
    <property type="match status" value="1"/>
</dbReference>
<keyword evidence="8 11" id="KW-1133">Transmembrane helix</keyword>
<dbReference type="CDD" id="cd00082">
    <property type="entry name" value="HisKA"/>
    <property type="match status" value="1"/>
</dbReference>
<dbReference type="SMART" id="SM00387">
    <property type="entry name" value="HATPase_c"/>
    <property type="match status" value="1"/>
</dbReference>
<dbReference type="PROSITE" id="PS50885">
    <property type="entry name" value="HAMP"/>
    <property type="match status" value="1"/>
</dbReference>
<dbReference type="Gene3D" id="6.10.340.10">
    <property type="match status" value="1"/>
</dbReference>
<dbReference type="SUPFAM" id="SSF47384">
    <property type="entry name" value="Homodimeric domain of signal transducing histidine kinase"/>
    <property type="match status" value="1"/>
</dbReference>